<dbReference type="RefSeq" id="WP_237868416.1">
    <property type="nucleotide sequence ID" value="NZ_JAKLTR010000002.1"/>
</dbReference>
<keyword evidence="4" id="KW-1185">Reference proteome</keyword>
<reference evidence="3" key="1">
    <citation type="submission" date="2022-01" db="EMBL/GenBank/DDBJ databases">
        <authorList>
            <person name="Jo J.-H."/>
            <person name="Im W.-T."/>
        </authorList>
    </citation>
    <scope>NUCLEOTIDE SEQUENCE</scope>
    <source>
        <strain evidence="3">NA20</strain>
    </source>
</reference>
<feature type="chain" id="PRO_5046348676" evidence="2">
    <location>
        <begin position="22"/>
        <end position="411"/>
    </location>
</feature>
<evidence type="ECO:0000313" key="4">
    <source>
        <dbReference type="Proteomes" id="UP001165367"/>
    </source>
</evidence>
<comment type="similarity">
    <text evidence="1">Belongs to the outer membrane factor (OMF) (TC 1.B.17) family.</text>
</comment>
<dbReference type="PANTHER" id="PTHR30203:SF23">
    <property type="entry name" value="OUTER MEMBRANE EFFLUX PROTEIN"/>
    <property type="match status" value="1"/>
</dbReference>
<dbReference type="InterPro" id="IPR010131">
    <property type="entry name" value="MdtP/NodT-like"/>
</dbReference>
<comment type="caution">
    <text evidence="3">The sequence shown here is derived from an EMBL/GenBank/DDBJ whole genome shotgun (WGS) entry which is preliminary data.</text>
</comment>
<dbReference type="InterPro" id="IPR003423">
    <property type="entry name" value="OMP_efflux"/>
</dbReference>
<sequence length="411" mass="47438">MKRYISLAAAIVLYWPLPAQTDTLQVSLEQAEQLFLQKNLLLLSERYNVDAVKANEIQQKLYDNPTISTELAVYGNNRKWFDNGRNGQKVFGIDQVITLAGKRNKRVLLAKEQTTEANHLFYDLMRTLKYELRQNFYTVAYADELISQYSEQMRQLQQIISAYEVQAAKRNVPLKDAVRLKAEYIQLSADRNAIVMDAISARQTLQLLMDTTAFISTDKVKLETRTLPDLLQLAAIAKENRSDLKAQESQLKQEQLNYNYQRALATPDLTLGAGYDQDGSYVKNFYSFRAAIDLPLFNRNQGNIKAAKSTIRSAELVLQYKQSEVDKQVAASVYRLAEAEKEYKLTEQSFNKDFPEVNKAMIENFNKGNVSLLEFVDFFENYNIAIRQLNQLHKQRRLAWEELEYTLGTRL</sequence>
<protein>
    <submittedName>
        <fullName evidence="3">TolC family protein</fullName>
    </submittedName>
</protein>
<dbReference type="SUPFAM" id="SSF56954">
    <property type="entry name" value="Outer membrane efflux proteins (OEP)"/>
    <property type="match status" value="1"/>
</dbReference>
<keyword evidence="2" id="KW-0732">Signal</keyword>
<feature type="signal peptide" evidence="2">
    <location>
        <begin position="1"/>
        <end position="21"/>
    </location>
</feature>
<dbReference type="Proteomes" id="UP001165367">
    <property type="component" value="Unassembled WGS sequence"/>
</dbReference>
<evidence type="ECO:0000256" key="1">
    <source>
        <dbReference type="ARBA" id="ARBA00007613"/>
    </source>
</evidence>
<evidence type="ECO:0000313" key="3">
    <source>
        <dbReference type="EMBL" id="MCG2613187.1"/>
    </source>
</evidence>
<organism evidence="3 4">
    <name type="scientific">Terrimonas ginsenosidimutans</name>
    <dbReference type="NCBI Taxonomy" id="2908004"/>
    <lineage>
        <taxon>Bacteria</taxon>
        <taxon>Pseudomonadati</taxon>
        <taxon>Bacteroidota</taxon>
        <taxon>Chitinophagia</taxon>
        <taxon>Chitinophagales</taxon>
        <taxon>Chitinophagaceae</taxon>
        <taxon>Terrimonas</taxon>
    </lineage>
</organism>
<gene>
    <name evidence="3" type="ORF">LZZ85_02810</name>
</gene>
<evidence type="ECO:0000256" key="2">
    <source>
        <dbReference type="SAM" id="SignalP"/>
    </source>
</evidence>
<name>A0ABS9KLJ8_9BACT</name>
<dbReference type="PANTHER" id="PTHR30203">
    <property type="entry name" value="OUTER MEMBRANE CATION EFFLUX PROTEIN"/>
    <property type="match status" value="1"/>
</dbReference>
<accession>A0ABS9KLJ8</accession>
<proteinExistence type="inferred from homology"/>
<dbReference type="Gene3D" id="1.20.1600.10">
    <property type="entry name" value="Outer membrane efflux proteins (OEP)"/>
    <property type="match status" value="1"/>
</dbReference>
<dbReference type="EMBL" id="JAKLTR010000002">
    <property type="protein sequence ID" value="MCG2613187.1"/>
    <property type="molecule type" value="Genomic_DNA"/>
</dbReference>
<dbReference type="Pfam" id="PF02321">
    <property type="entry name" value="OEP"/>
    <property type="match status" value="1"/>
</dbReference>